<evidence type="ECO:0000256" key="1">
    <source>
        <dbReference type="SAM" id="MobiDB-lite"/>
    </source>
</evidence>
<evidence type="ECO:0000313" key="3">
    <source>
        <dbReference type="Proteomes" id="UP000823775"/>
    </source>
</evidence>
<name>A0ABS8WQQ9_DATST</name>
<dbReference type="Proteomes" id="UP000823775">
    <property type="component" value="Unassembled WGS sequence"/>
</dbReference>
<accession>A0ABS8WQQ9</accession>
<proteinExistence type="predicted"/>
<comment type="caution">
    <text evidence="2">The sequence shown here is derived from an EMBL/GenBank/DDBJ whole genome shotgun (WGS) entry which is preliminary data.</text>
</comment>
<organism evidence="2 3">
    <name type="scientific">Datura stramonium</name>
    <name type="common">Jimsonweed</name>
    <name type="synonym">Common thornapple</name>
    <dbReference type="NCBI Taxonomy" id="4076"/>
    <lineage>
        <taxon>Eukaryota</taxon>
        <taxon>Viridiplantae</taxon>
        <taxon>Streptophyta</taxon>
        <taxon>Embryophyta</taxon>
        <taxon>Tracheophyta</taxon>
        <taxon>Spermatophyta</taxon>
        <taxon>Magnoliopsida</taxon>
        <taxon>eudicotyledons</taxon>
        <taxon>Gunneridae</taxon>
        <taxon>Pentapetalae</taxon>
        <taxon>asterids</taxon>
        <taxon>lamiids</taxon>
        <taxon>Solanales</taxon>
        <taxon>Solanaceae</taxon>
        <taxon>Solanoideae</taxon>
        <taxon>Datureae</taxon>
        <taxon>Datura</taxon>
    </lineage>
</organism>
<gene>
    <name evidence="2" type="ORF">HAX54_001427</name>
</gene>
<feature type="region of interest" description="Disordered" evidence="1">
    <location>
        <begin position="1"/>
        <end position="22"/>
    </location>
</feature>
<reference evidence="2 3" key="1">
    <citation type="journal article" date="2021" name="BMC Genomics">
        <title>Datura genome reveals duplications of psychoactive alkaloid biosynthetic genes and high mutation rate following tissue culture.</title>
        <authorList>
            <person name="Rajewski A."/>
            <person name="Carter-House D."/>
            <person name="Stajich J."/>
            <person name="Litt A."/>
        </authorList>
    </citation>
    <scope>NUCLEOTIDE SEQUENCE [LARGE SCALE GENOMIC DNA]</scope>
    <source>
        <strain evidence="2">AR-01</strain>
    </source>
</reference>
<evidence type="ECO:0000313" key="2">
    <source>
        <dbReference type="EMBL" id="MCE3215239.1"/>
    </source>
</evidence>
<keyword evidence="3" id="KW-1185">Reference proteome</keyword>
<sequence length="94" mass="9786">MTSSSKLHLGTPALHLPNAGGDMQSAGLDPQLIGVVQVGGNGLKPQSTPVPQPAFHKTRPATRRCREVEVIGGFNGEDECAGKWCHGEDGGVID</sequence>
<dbReference type="EMBL" id="JACEIK010010544">
    <property type="protein sequence ID" value="MCE3215239.1"/>
    <property type="molecule type" value="Genomic_DNA"/>
</dbReference>
<protein>
    <submittedName>
        <fullName evidence="2">Uncharacterized protein</fullName>
    </submittedName>
</protein>